<sequence>MEDWPQLEQQWSEQWAKLCFYAIFNGWDSILISVADGAGTKEVKLLNGPEESGFHSAGLPKVTLSKERLPSALRLLREPRFEQVHGALLEHLDRWLLESQRYDQADKRLWLATYEMLKSQGLLLLRFAWTLADVFDEKARFLKRMAKLSFFLMLLLGVLITFVTTSAAPQDITDETKKYAVLGLSLASSSLAAWTTFADPSKKWMKLRTGSQRLQAEIWKFRTRVGAYAGADFTHMSVKADEAERQAEKNLRNAIFTIVESALSPKDAIATTMTTDDVCLSLGIDEGTADVSRNESAMDLASMMRKRLQRNVTAAHRRHKQYPPSQSKPADRPDPAAVEDSHHAPATPDEYIIWRLNPLRDFYQARIPRVRRTRMAIQVLFLASTALMSVLAVSDQTSWTPLVVAISAALASWQEFRGVDMKLERYGSVVAALRNLMVWWQTLPDVDKANVRHIENLVEKTEMATYSELSAWLSDAQQDS</sequence>
<reference evidence="4" key="1">
    <citation type="submission" date="2021-02" db="EMBL/GenBank/DDBJ databases">
        <authorList>
            <person name="Dougan E. K."/>
            <person name="Rhodes N."/>
            <person name="Thang M."/>
            <person name="Chan C."/>
        </authorList>
    </citation>
    <scope>NUCLEOTIDE SEQUENCE</scope>
</reference>
<keyword evidence="2" id="KW-1133">Transmembrane helix</keyword>
<keyword evidence="2" id="KW-0472">Membrane</keyword>
<dbReference type="Pfam" id="PF14015">
    <property type="entry name" value="DUF4231"/>
    <property type="match status" value="1"/>
</dbReference>
<keyword evidence="2" id="KW-0812">Transmembrane</keyword>
<evidence type="ECO:0000313" key="5">
    <source>
        <dbReference type="Proteomes" id="UP000604046"/>
    </source>
</evidence>
<feature type="region of interest" description="Disordered" evidence="1">
    <location>
        <begin position="312"/>
        <end position="343"/>
    </location>
</feature>
<dbReference type="InterPro" id="IPR040884">
    <property type="entry name" value="SLATT_1"/>
</dbReference>
<feature type="compositionally biased region" description="Basic and acidic residues" evidence="1">
    <location>
        <begin position="329"/>
        <end position="343"/>
    </location>
</feature>
<dbReference type="InterPro" id="IPR025325">
    <property type="entry name" value="DUF4231"/>
</dbReference>
<keyword evidence="5" id="KW-1185">Reference proteome</keyword>
<dbReference type="Proteomes" id="UP000604046">
    <property type="component" value="Unassembled WGS sequence"/>
</dbReference>
<gene>
    <name evidence="4" type="ORF">SNAT2548_LOCUS3019</name>
</gene>
<feature type="compositionally biased region" description="Basic residues" evidence="1">
    <location>
        <begin position="312"/>
        <end position="321"/>
    </location>
</feature>
<feature type="transmembrane region" description="Helical" evidence="2">
    <location>
        <begin position="179"/>
        <end position="198"/>
    </location>
</feature>
<dbReference type="Pfam" id="PF18181">
    <property type="entry name" value="SLATT_1"/>
    <property type="match status" value="1"/>
</dbReference>
<evidence type="ECO:0000256" key="1">
    <source>
        <dbReference type="SAM" id="MobiDB-lite"/>
    </source>
</evidence>
<protein>
    <recommendedName>
        <fullName evidence="3">SMODS and SLOG-associating 2TM effector domain-containing protein</fullName>
    </recommendedName>
</protein>
<dbReference type="AlphaFoldDB" id="A0A812I5T2"/>
<dbReference type="NCBIfam" id="NF033634">
    <property type="entry name" value="SLATT_1"/>
    <property type="match status" value="2"/>
</dbReference>
<comment type="caution">
    <text evidence="4">The sequence shown here is derived from an EMBL/GenBank/DDBJ whole genome shotgun (WGS) entry which is preliminary data.</text>
</comment>
<evidence type="ECO:0000256" key="2">
    <source>
        <dbReference type="SAM" id="Phobius"/>
    </source>
</evidence>
<feature type="domain" description="SMODS and SLOG-associating 2TM effector" evidence="3">
    <location>
        <begin position="351"/>
        <end position="472"/>
    </location>
</feature>
<evidence type="ECO:0000313" key="4">
    <source>
        <dbReference type="EMBL" id="CAE7023469.1"/>
    </source>
</evidence>
<dbReference type="EMBL" id="CAJNDS010000181">
    <property type="protein sequence ID" value="CAE7023469.1"/>
    <property type="molecule type" value="Genomic_DNA"/>
</dbReference>
<name>A0A812I5T2_9DINO</name>
<dbReference type="OrthoDB" id="413600at2759"/>
<feature type="transmembrane region" description="Helical" evidence="2">
    <location>
        <begin position="148"/>
        <end position="167"/>
    </location>
</feature>
<accession>A0A812I5T2</accession>
<organism evidence="4 5">
    <name type="scientific">Symbiodinium natans</name>
    <dbReference type="NCBI Taxonomy" id="878477"/>
    <lineage>
        <taxon>Eukaryota</taxon>
        <taxon>Sar</taxon>
        <taxon>Alveolata</taxon>
        <taxon>Dinophyceae</taxon>
        <taxon>Suessiales</taxon>
        <taxon>Symbiodiniaceae</taxon>
        <taxon>Symbiodinium</taxon>
    </lineage>
</organism>
<proteinExistence type="predicted"/>
<feature type="transmembrane region" description="Helical" evidence="2">
    <location>
        <begin position="375"/>
        <end position="393"/>
    </location>
</feature>
<evidence type="ECO:0000259" key="3">
    <source>
        <dbReference type="Pfam" id="PF18181"/>
    </source>
</evidence>